<evidence type="ECO:0000313" key="8">
    <source>
        <dbReference type="EMBL" id="KZT01965.1"/>
    </source>
</evidence>
<dbReference type="CDD" id="cd00067">
    <property type="entry name" value="GAL4"/>
    <property type="match status" value="1"/>
</dbReference>
<dbReference type="AlphaFoldDB" id="A0A165C081"/>
<dbReference type="GO" id="GO:0008270">
    <property type="term" value="F:zinc ion binding"/>
    <property type="evidence" value="ECO:0007669"/>
    <property type="project" value="InterPro"/>
</dbReference>
<dbReference type="GO" id="GO:0003677">
    <property type="term" value="F:DNA binding"/>
    <property type="evidence" value="ECO:0007669"/>
    <property type="project" value="InterPro"/>
</dbReference>
<dbReference type="GO" id="GO:0005634">
    <property type="term" value="C:nucleus"/>
    <property type="evidence" value="ECO:0007669"/>
    <property type="project" value="UniProtKB-SubCell"/>
</dbReference>
<dbReference type="InterPro" id="IPR007219">
    <property type="entry name" value="XnlR_reg_dom"/>
</dbReference>
<gene>
    <name evidence="8" type="ORF">LAESUDRAFT_443524</name>
</gene>
<dbReference type="EMBL" id="KV427657">
    <property type="protein sequence ID" value="KZT01965.1"/>
    <property type="molecule type" value="Genomic_DNA"/>
</dbReference>
<evidence type="ECO:0000256" key="4">
    <source>
        <dbReference type="ARBA" id="ARBA00023163"/>
    </source>
</evidence>
<evidence type="ECO:0000313" key="9">
    <source>
        <dbReference type="Proteomes" id="UP000076871"/>
    </source>
</evidence>
<dbReference type="GO" id="GO:0006351">
    <property type="term" value="P:DNA-templated transcription"/>
    <property type="evidence" value="ECO:0007669"/>
    <property type="project" value="InterPro"/>
</dbReference>
<keyword evidence="2" id="KW-0479">Metal-binding</keyword>
<feature type="compositionally biased region" description="Low complexity" evidence="6">
    <location>
        <begin position="122"/>
        <end position="136"/>
    </location>
</feature>
<dbReference type="InParanoid" id="A0A165C081"/>
<dbReference type="PROSITE" id="PS50048">
    <property type="entry name" value="ZN2_CY6_FUNGAL_2"/>
    <property type="match status" value="1"/>
</dbReference>
<dbReference type="InterPro" id="IPR001138">
    <property type="entry name" value="Zn2Cys6_DnaBD"/>
</dbReference>
<dbReference type="STRING" id="1314785.A0A165C081"/>
<dbReference type="GeneID" id="63819508"/>
<dbReference type="SMART" id="SM00066">
    <property type="entry name" value="GAL4"/>
    <property type="match status" value="1"/>
</dbReference>
<dbReference type="Pfam" id="PF00172">
    <property type="entry name" value="Zn_clus"/>
    <property type="match status" value="1"/>
</dbReference>
<dbReference type="Pfam" id="PF04082">
    <property type="entry name" value="Fungal_trans"/>
    <property type="match status" value="1"/>
</dbReference>
<dbReference type="OrthoDB" id="39175at2759"/>
<dbReference type="PANTHER" id="PTHR47338:SF29">
    <property type="entry name" value="ZN(2)-C6 FUNGAL-TYPE DOMAIN-CONTAINING PROTEIN"/>
    <property type="match status" value="1"/>
</dbReference>
<keyword evidence="3" id="KW-0805">Transcription regulation</keyword>
<dbReference type="RefSeq" id="XP_040759705.1">
    <property type="nucleotide sequence ID" value="XM_040902477.1"/>
</dbReference>
<dbReference type="SUPFAM" id="SSF57701">
    <property type="entry name" value="Zn2/Cys6 DNA-binding domain"/>
    <property type="match status" value="1"/>
</dbReference>
<accession>A0A165C081</accession>
<keyword evidence="5" id="KW-0539">Nucleus</keyword>
<keyword evidence="4" id="KW-0804">Transcription</keyword>
<proteinExistence type="predicted"/>
<reference evidence="8 9" key="1">
    <citation type="journal article" date="2016" name="Mol. Biol. Evol.">
        <title>Comparative Genomics of Early-Diverging Mushroom-Forming Fungi Provides Insights into the Origins of Lignocellulose Decay Capabilities.</title>
        <authorList>
            <person name="Nagy L.G."/>
            <person name="Riley R."/>
            <person name="Tritt A."/>
            <person name="Adam C."/>
            <person name="Daum C."/>
            <person name="Floudas D."/>
            <person name="Sun H."/>
            <person name="Yadav J.S."/>
            <person name="Pangilinan J."/>
            <person name="Larsson K.H."/>
            <person name="Matsuura K."/>
            <person name="Barry K."/>
            <person name="Labutti K."/>
            <person name="Kuo R."/>
            <person name="Ohm R.A."/>
            <person name="Bhattacharya S.S."/>
            <person name="Shirouzu T."/>
            <person name="Yoshinaga Y."/>
            <person name="Martin F.M."/>
            <person name="Grigoriev I.V."/>
            <person name="Hibbett D.S."/>
        </authorList>
    </citation>
    <scope>NUCLEOTIDE SEQUENCE [LARGE SCALE GENOMIC DNA]</scope>
    <source>
        <strain evidence="8 9">93-53</strain>
    </source>
</reference>
<dbReference type="CDD" id="cd12148">
    <property type="entry name" value="fungal_TF_MHR"/>
    <property type="match status" value="1"/>
</dbReference>
<name>A0A165C081_9APHY</name>
<evidence type="ECO:0000256" key="5">
    <source>
        <dbReference type="ARBA" id="ARBA00023242"/>
    </source>
</evidence>
<feature type="domain" description="Zn(2)-C6 fungal-type" evidence="7">
    <location>
        <begin position="29"/>
        <end position="74"/>
    </location>
</feature>
<evidence type="ECO:0000256" key="6">
    <source>
        <dbReference type="SAM" id="MobiDB-lite"/>
    </source>
</evidence>
<sequence>MPKAASSTFAHVHGTVSPQNAHVLRRNQACHQCRKRKLKCDAKRPCSTCIRSHAYAVAHAPPGAKMPPAPECTYDMVPDLPVLEQREPPKGRFERLESRINELEALLAERDKPVRTPELTMSSNSPISRAGSSASSVQLGGGSPASMNSYANIDPALSVADPALTLGFLSARSNNSLDSLADAAMLVDSDSVSATEPASRTHGFSQTNHASTCVLPSNSVLEVISLAWPRNLPSSDLLRHLVDAYFSFNPDANRLFHRPTFMASLSLPPTHPKFPLTALLHSMCALGSFYTAAVAPAPHPTSSPFPIDDPFDGKHKVSEQRPDSFAEIQARYARHAIDSSYELGEELFQVVQAEVLLSSWYWASAKWAEAYMSMCRALRSGTPIGLNVCSPVYTIADNLRPPSIIPPSKTVVEDETRRNTFWISYAQERAMSCGHGWALMLDDLDVSQMLPIRGEDFEQGIAISPKERQWSHDRDVLLNHPPEQTDAFVLYIKAHMLLSRVKNFNIRFRARYYAGDPSVTVHTTIGETDCMQPKDIRNTPAFFELNGLVTDFQNSFPTNLRHPVQNNLVNPHLFAAFTAPLLAHILLHETHAAVGSEACQSSLKILNAARGILNLVYDVCATSYDLSLLGQFAAVSWFMAGRVLVRFLRAAINSNTSDLSVNLLVEIDFIRMVLYQAGERLPIAYRYGKMLHDFIIKNCGEEYANPTPSVLPPRGAMVPATNGSWLSTSDLAMNLQMDSSVAS</sequence>
<evidence type="ECO:0000259" key="7">
    <source>
        <dbReference type="PROSITE" id="PS50048"/>
    </source>
</evidence>
<evidence type="ECO:0000256" key="1">
    <source>
        <dbReference type="ARBA" id="ARBA00004123"/>
    </source>
</evidence>
<evidence type="ECO:0000256" key="3">
    <source>
        <dbReference type="ARBA" id="ARBA00023015"/>
    </source>
</evidence>
<comment type="subcellular location">
    <subcellularLocation>
        <location evidence="1">Nucleus</location>
    </subcellularLocation>
</comment>
<dbReference type="SMART" id="SM00906">
    <property type="entry name" value="Fungal_trans"/>
    <property type="match status" value="1"/>
</dbReference>
<dbReference type="InterPro" id="IPR050815">
    <property type="entry name" value="TF_fung"/>
</dbReference>
<evidence type="ECO:0000256" key="2">
    <source>
        <dbReference type="ARBA" id="ARBA00022723"/>
    </source>
</evidence>
<dbReference type="Proteomes" id="UP000076871">
    <property type="component" value="Unassembled WGS sequence"/>
</dbReference>
<dbReference type="InterPro" id="IPR036864">
    <property type="entry name" value="Zn2-C6_fun-type_DNA-bd_sf"/>
</dbReference>
<dbReference type="PANTHER" id="PTHR47338">
    <property type="entry name" value="ZN(II)2CYS6 TRANSCRIPTION FACTOR (EUROFUNG)-RELATED"/>
    <property type="match status" value="1"/>
</dbReference>
<organism evidence="8 9">
    <name type="scientific">Laetiporus sulphureus 93-53</name>
    <dbReference type="NCBI Taxonomy" id="1314785"/>
    <lineage>
        <taxon>Eukaryota</taxon>
        <taxon>Fungi</taxon>
        <taxon>Dikarya</taxon>
        <taxon>Basidiomycota</taxon>
        <taxon>Agaricomycotina</taxon>
        <taxon>Agaricomycetes</taxon>
        <taxon>Polyporales</taxon>
        <taxon>Laetiporus</taxon>
    </lineage>
</organism>
<dbReference type="Gene3D" id="4.10.240.10">
    <property type="entry name" value="Zn(2)-C6 fungal-type DNA-binding domain"/>
    <property type="match status" value="1"/>
</dbReference>
<protein>
    <recommendedName>
        <fullName evidence="7">Zn(2)-C6 fungal-type domain-containing protein</fullName>
    </recommendedName>
</protein>
<feature type="region of interest" description="Disordered" evidence="6">
    <location>
        <begin position="116"/>
        <end position="141"/>
    </location>
</feature>
<keyword evidence="9" id="KW-1185">Reference proteome</keyword>
<dbReference type="GO" id="GO:0000981">
    <property type="term" value="F:DNA-binding transcription factor activity, RNA polymerase II-specific"/>
    <property type="evidence" value="ECO:0007669"/>
    <property type="project" value="InterPro"/>
</dbReference>